<keyword evidence="2" id="KW-1185">Reference proteome</keyword>
<evidence type="ECO:0000313" key="1">
    <source>
        <dbReference type="EMBL" id="AUO20393.1"/>
    </source>
</evidence>
<sequence>MLLLFLHSNLDNYKNIAKAYETNRDNFESVANELMNYTEDIYIDKDNVSDVGKVLNDKYGINLSIEKINIIFKNKFKSITKRGNSILFYRGNLNKNYVGIRAYGIAYFKYYFATNEPTHELITAIRALDEKNNGWYYYEQR</sequence>
<reference evidence="1 2" key="1">
    <citation type="submission" date="2017-04" db="EMBL/GenBank/DDBJ databases">
        <title>Monoglobus pectinilyticus 14 draft genome.</title>
        <authorList>
            <person name="Kim C."/>
            <person name="Rosendale D.I."/>
            <person name="Kelly W.J."/>
            <person name="Tannock G.W."/>
            <person name="Patchett M.L."/>
            <person name="Jordens J.Z."/>
        </authorList>
    </citation>
    <scope>NUCLEOTIDE SEQUENCE [LARGE SCALE GENOMIC DNA]</scope>
    <source>
        <strain evidence="1 2">14</strain>
    </source>
</reference>
<gene>
    <name evidence="1" type="ORF">B9O19_02253</name>
</gene>
<dbReference type="AlphaFoldDB" id="A0A2K9P555"/>
<accession>A0A2K9P555</accession>
<proteinExistence type="predicted"/>
<name>A0A2K9P555_9FIRM</name>
<dbReference type="KEGG" id="mpec:B9O19_02253"/>
<evidence type="ECO:0000313" key="2">
    <source>
        <dbReference type="Proteomes" id="UP000235589"/>
    </source>
</evidence>
<dbReference type="EMBL" id="CP020991">
    <property type="protein sequence ID" value="AUO20393.1"/>
    <property type="molecule type" value="Genomic_DNA"/>
</dbReference>
<protein>
    <submittedName>
        <fullName evidence="1">Uncharacterized protein</fullName>
    </submittedName>
</protein>
<organism evidence="1 2">
    <name type="scientific">Monoglobus pectinilyticus</name>
    <dbReference type="NCBI Taxonomy" id="1981510"/>
    <lineage>
        <taxon>Bacteria</taxon>
        <taxon>Bacillati</taxon>
        <taxon>Bacillota</taxon>
        <taxon>Clostridia</taxon>
        <taxon>Monoglobales</taxon>
        <taxon>Monoglobaceae</taxon>
        <taxon>Monoglobus</taxon>
    </lineage>
</organism>
<dbReference type="Proteomes" id="UP000235589">
    <property type="component" value="Chromosome"/>
</dbReference>